<evidence type="ECO:0000256" key="1">
    <source>
        <dbReference type="SAM" id="MobiDB-lite"/>
    </source>
</evidence>
<dbReference type="OrthoDB" id="315488at2157"/>
<protein>
    <recommendedName>
        <fullName evidence="4">Growth inhibitor</fullName>
    </recommendedName>
</protein>
<name>A0A1I3KFD8_9EURY</name>
<dbReference type="GeneID" id="14208161"/>
<gene>
    <name evidence="2" type="ORF">SAMN05443661_10432</name>
</gene>
<dbReference type="RefSeq" id="WP_005579394.1">
    <property type="nucleotide sequence ID" value="NZ_FORO01000004.1"/>
</dbReference>
<sequence>MKYERGDVVEAGDPFDEEKPSRPFVICNTEEHPFDGEQYVAVTLTTRTWYDETIPVTEDDFRDGGLPKRSFLVPWGVVSLNHDEILEWFDRIEDARVDEAVGRLVEYLQE</sequence>
<evidence type="ECO:0000313" key="2">
    <source>
        <dbReference type="EMBL" id="SFI71219.1"/>
    </source>
</evidence>
<dbReference type="AlphaFoldDB" id="A0A1I3KFD8"/>
<dbReference type="EMBL" id="FORO01000004">
    <property type="protein sequence ID" value="SFI71219.1"/>
    <property type="molecule type" value="Genomic_DNA"/>
</dbReference>
<feature type="region of interest" description="Disordered" evidence="1">
    <location>
        <begin position="1"/>
        <end position="21"/>
    </location>
</feature>
<dbReference type="Proteomes" id="UP000182829">
    <property type="component" value="Unassembled WGS sequence"/>
</dbReference>
<accession>A0A1I3KFD8</accession>
<evidence type="ECO:0000313" key="3">
    <source>
        <dbReference type="Proteomes" id="UP000182829"/>
    </source>
</evidence>
<proteinExistence type="predicted"/>
<dbReference type="SUPFAM" id="SSF50118">
    <property type="entry name" value="Cell growth inhibitor/plasmid maintenance toxic component"/>
    <property type="match status" value="1"/>
</dbReference>
<reference evidence="2 3" key="1">
    <citation type="submission" date="2016-10" db="EMBL/GenBank/DDBJ databases">
        <authorList>
            <person name="de Groot N.N."/>
        </authorList>
    </citation>
    <scope>NUCLEOTIDE SEQUENCE [LARGE SCALE GENOMIC DNA]</scope>
    <source>
        <strain evidence="2 3">SP2</strain>
    </source>
</reference>
<evidence type="ECO:0008006" key="4">
    <source>
        <dbReference type="Google" id="ProtNLM"/>
    </source>
</evidence>
<organism evidence="2 3">
    <name type="scientific">Natronobacterium gregoryi</name>
    <dbReference type="NCBI Taxonomy" id="44930"/>
    <lineage>
        <taxon>Archaea</taxon>
        <taxon>Methanobacteriati</taxon>
        <taxon>Methanobacteriota</taxon>
        <taxon>Stenosarchaea group</taxon>
        <taxon>Halobacteria</taxon>
        <taxon>Halobacteriales</taxon>
        <taxon>Natrialbaceae</taxon>
        <taxon>Natronobacterium</taxon>
    </lineage>
</organism>